<dbReference type="Pfam" id="PF00534">
    <property type="entry name" value="Glycos_transf_1"/>
    <property type="match status" value="1"/>
</dbReference>
<reference evidence="2 3" key="1">
    <citation type="submission" date="2023-01" db="EMBL/GenBank/DDBJ databases">
        <title>Novel diversity within Roseofilum (Cyanobacteria; Desertifilaceae) from marine benthic mats with descriptions of four novel species.</title>
        <authorList>
            <person name="Wang Y."/>
            <person name="Berthold D.E."/>
            <person name="Hu J."/>
            <person name="Lefler F.W."/>
            <person name="Laughinghouse H.D. IV."/>
        </authorList>
    </citation>
    <scope>NUCLEOTIDE SEQUENCE [LARGE SCALE GENOMIC DNA]</scope>
    <source>
        <strain evidence="2 3">BLCC-M143</strain>
    </source>
</reference>
<evidence type="ECO:0000313" key="2">
    <source>
        <dbReference type="EMBL" id="MDJ1183639.1"/>
    </source>
</evidence>
<name>A0ABT7BWS0_9CYAN</name>
<dbReference type="Gene3D" id="3.40.50.2000">
    <property type="entry name" value="Glycogen Phosphorylase B"/>
    <property type="match status" value="2"/>
</dbReference>
<comment type="caution">
    <text evidence="2">The sequence shown here is derived from an EMBL/GenBank/DDBJ whole genome shotgun (WGS) entry which is preliminary data.</text>
</comment>
<feature type="domain" description="Glycosyl transferase family 1" evidence="1">
    <location>
        <begin position="198"/>
        <end position="357"/>
    </location>
</feature>
<accession>A0ABT7BWS0</accession>
<dbReference type="EMBL" id="JAQOSQ010000009">
    <property type="protein sequence ID" value="MDJ1183639.1"/>
    <property type="molecule type" value="Genomic_DNA"/>
</dbReference>
<dbReference type="PANTHER" id="PTHR12526">
    <property type="entry name" value="GLYCOSYLTRANSFERASE"/>
    <property type="match status" value="1"/>
</dbReference>
<dbReference type="RefSeq" id="WP_283758292.1">
    <property type="nucleotide sequence ID" value="NZ_JAQOSQ010000009.1"/>
</dbReference>
<keyword evidence="3" id="KW-1185">Reference proteome</keyword>
<sequence>MKLAFVTYFDLYNPKTWPRPTIGNRGSSYWMAKMLEQRAESFQYIGALQEKHSVFAKLERRFYRSLFPQQDYLYWAEPSVHQNYCRQIVTQLELLEPDVIFSQNLPLLAYLKYPKPKVLWTDTTCGGIPEEYRNACWRSKQHLSTIDRRALQNVDLGIFSSDWAARTAQKLYDINPNKLKVVTTGANIECDRTFTDIERIIQNKPTSPCHLLFMGVNWQRKGGQIAVDIAKMLHELGLPVLLTIVGIKPPIDDPLPDYIQVTGFIEKSTTDGQKQIEELFARSHFLLLPSRSDVTPAVIREASSFGLPSLATNVGGIPTLVRDDRNGKLFELNAKVEEYAEYIQTVFSDRQRYAQLVTSSFQEYSDRLNWQKAGDAAYQLIQTLLRS</sequence>
<proteinExistence type="predicted"/>
<dbReference type="CDD" id="cd03801">
    <property type="entry name" value="GT4_PimA-like"/>
    <property type="match status" value="1"/>
</dbReference>
<dbReference type="Proteomes" id="UP001232992">
    <property type="component" value="Unassembled WGS sequence"/>
</dbReference>
<dbReference type="PANTHER" id="PTHR12526:SF637">
    <property type="entry name" value="GLYCOSYLTRANSFERASE EPSF-RELATED"/>
    <property type="match status" value="1"/>
</dbReference>
<evidence type="ECO:0000259" key="1">
    <source>
        <dbReference type="Pfam" id="PF00534"/>
    </source>
</evidence>
<dbReference type="InterPro" id="IPR001296">
    <property type="entry name" value="Glyco_trans_1"/>
</dbReference>
<gene>
    <name evidence="2" type="ORF">PMH09_10550</name>
</gene>
<evidence type="ECO:0000313" key="3">
    <source>
        <dbReference type="Proteomes" id="UP001232992"/>
    </source>
</evidence>
<dbReference type="SUPFAM" id="SSF53756">
    <property type="entry name" value="UDP-Glycosyltransferase/glycogen phosphorylase"/>
    <property type="match status" value="1"/>
</dbReference>
<organism evidence="2 3">
    <name type="scientific">Roseofilum casamattae BLCC-M143</name>
    <dbReference type="NCBI Taxonomy" id="3022442"/>
    <lineage>
        <taxon>Bacteria</taxon>
        <taxon>Bacillati</taxon>
        <taxon>Cyanobacteriota</taxon>
        <taxon>Cyanophyceae</taxon>
        <taxon>Desertifilales</taxon>
        <taxon>Desertifilaceae</taxon>
        <taxon>Roseofilum</taxon>
        <taxon>Roseofilum casamattae</taxon>
    </lineage>
</organism>
<protein>
    <submittedName>
        <fullName evidence="2">Glycosyltransferase family 4 protein</fullName>
    </submittedName>
</protein>